<accession>A0A8R2A9J7</accession>
<sequence length="105" mass="11229">KGFKVEFQDALVLFSEKKISSAQSLIPALELANAQRKPLVIVAEDLDGEVIGMLVLNRLKIGLNVAAVKAPGFGDNRKSTLTDMAIATGGVVFGQEGNELKIEDF</sequence>
<dbReference type="OrthoDB" id="1733909at2759"/>
<dbReference type="RefSeq" id="XP_003248983.1">
    <property type="nucleotide sequence ID" value="XM_003248935.3"/>
</dbReference>
<dbReference type="FunFam" id="3.50.7.10:FF:000001">
    <property type="entry name" value="60 kDa chaperonin"/>
    <property type="match status" value="1"/>
</dbReference>
<dbReference type="PANTHER" id="PTHR45633">
    <property type="entry name" value="60 KDA HEAT SHOCK PROTEIN, MITOCHONDRIAL"/>
    <property type="match status" value="1"/>
</dbReference>
<protein>
    <recommendedName>
        <fullName evidence="5">Heat shock protein 60</fullName>
    </recommendedName>
</protein>
<keyword evidence="2" id="KW-0143">Chaperone</keyword>
<name>A0A8R2A9J7_ACYPI</name>
<dbReference type="EnsemblMetazoa" id="XM_003248935.3">
    <property type="protein sequence ID" value="XP_003248983.1"/>
    <property type="gene ID" value="LOC100570970"/>
</dbReference>
<proteinExistence type="inferred from homology"/>
<reference evidence="3" key="2">
    <citation type="submission" date="2022-06" db="UniProtKB">
        <authorList>
            <consortium name="EnsemblMetazoa"/>
        </authorList>
    </citation>
    <scope>IDENTIFICATION</scope>
</reference>
<evidence type="ECO:0000256" key="1">
    <source>
        <dbReference type="ARBA" id="ARBA00006607"/>
    </source>
</evidence>
<evidence type="ECO:0000313" key="4">
    <source>
        <dbReference type="Proteomes" id="UP000007819"/>
    </source>
</evidence>
<organism evidence="3 4">
    <name type="scientific">Acyrthosiphon pisum</name>
    <name type="common">Pea aphid</name>
    <dbReference type="NCBI Taxonomy" id="7029"/>
    <lineage>
        <taxon>Eukaryota</taxon>
        <taxon>Metazoa</taxon>
        <taxon>Ecdysozoa</taxon>
        <taxon>Arthropoda</taxon>
        <taxon>Hexapoda</taxon>
        <taxon>Insecta</taxon>
        <taxon>Pterygota</taxon>
        <taxon>Neoptera</taxon>
        <taxon>Paraneoptera</taxon>
        <taxon>Hemiptera</taxon>
        <taxon>Sternorrhyncha</taxon>
        <taxon>Aphidomorpha</taxon>
        <taxon>Aphidoidea</taxon>
        <taxon>Aphididae</taxon>
        <taxon>Macrosiphini</taxon>
        <taxon>Acyrthosiphon</taxon>
    </lineage>
</organism>
<evidence type="ECO:0000256" key="2">
    <source>
        <dbReference type="ARBA" id="ARBA00023186"/>
    </source>
</evidence>
<evidence type="ECO:0008006" key="5">
    <source>
        <dbReference type="Google" id="ProtNLM"/>
    </source>
</evidence>
<comment type="similarity">
    <text evidence="1">Belongs to the chaperonin (HSP60) family.</text>
</comment>
<dbReference type="GO" id="GO:0140662">
    <property type="term" value="F:ATP-dependent protein folding chaperone"/>
    <property type="evidence" value="ECO:0007669"/>
    <property type="project" value="InterPro"/>
</dbReference>
<dbReference type="InterPro" id="IPR001844">
    <property type="entry name" value="Cpn60/GroEL"/>
</dbReference>
<keyword evidence="4" id="KW-1185">Reference proteome</keyword>
<reference evidence="4" key="1">
    <citation type="submission" date="2010-06" db="EMBL/GenBank/DDBJ databases">
        <authorList>
            <person name="Jiang H."/>
            <person name="Abraham K."/>
            <person name="Ali S."/>
            <person name="Alsbrooks S.L."/>
            <person name="Anim B.N."/>
            <person name="Anosike U.S."/>
            <person name="Attaway T."/>
            <person name="Bandaranaike D.P."/>
            <person name="Battles P.K."/>
            <person name="Bell S.N."/>
            <person name="Bell A.V."/>
            <person name="Beltran B."/>
            <person name="Bickham C."/>
            <person name="Bustamante Y."/>
            <person name="Caleb T."/>
            <person name="Canada A."/>
            <person name="Cardenas V."/>
            <person name="Carter K."/>
            <person name="Chacko J."/>
            <person name="Chandrabose M.N."/>
            <person name="Chavez D."/>
            <person name="Chavez A."/>
            <person name="Chen L."/>
            <person name="Chu H.-S."/>
            <person name="Claassen K.J."/>
            <person name="Cockrell R."/>
            <person name="Collins M."/>
            <person name="Cooper J.A."/>
            <person name="Cree A."/>
            <person name="Curry S.M."/>
            <person name="Da Y."/>
            <person name="Dao M.D."/>
            <person name="Das B."/>
            <person name="Davila M.-L."/>
            <person name="Davy-Carroll L."/>
            <person name="Denson S."/>
            <person name="Dinh H."/>
            <person name="Ebong V.E."/>
            <person name="Edwards J.R."/>
            <person name="Egan A."/>
            <person name="El-Daye J."/>
            <person name="Escobedo L."/>
            <person name="Fernandez S."/>
            <person name="Fernando P.R."/>
            <person name="Flagg N."/>
            <person name="Forbes L.D."/>
            <person name="Fowler R.G."/>
            <person name="Fu Q."/>
            <person name="Gabisi R.A."/>
            <person name="Ganer J."/>
            <person name="Garbino Pronczuk A."/>
            <person name="Garcia R.M."/>
            <person name="Garner T."/>
            <person name="Garrett T.E."/>
            <person name="Gonzalez D.A."/>
            <person name="Hamid H."/>
            <person name="Hawkins E.S."/>
            <person name="Hirani K."/>
            <person name="Hogues M.E."/>
            <person name="Hollins B."/>
            <person name="Hsiao C.-H."/>
            <person name="Jabil R."/>
            <person name="James M.L."/>
            <person name="Jhangiani S.N."/>
            <person name="Johnson B."/>
            <person name="Johnson Q."/>
            <person name="Joshi V."/>
            <person name="Kalu J.B."/>
            <person name="Kam C."/>
            <person name="Kashfia A."/>
            <person name="Keebler J."/>
            <person name="Kisamo H."/>
            <person name="Kovar C.L."/>
            <person name="Lago L.A."/>
            <person name="Lai C.-Y."/>
            <person name="Laidlaw J."/>
            <person name="Lara F."/>
            <person name="Le T.-K."/>
            <person name="Lee S.L."/>
            <person name="Legall F.H."/>
            <person name="Lemon S.J."/>
            <person name="Lewis L.R."/>
            <person name="Li B."/>
            <person name="Liu Y."/>
            <person name="Liu Y.-S."/>
            <person name="Lopez J."/>
            <person name="Lozado R.J."/>
            <person name="Lu J."/>
            <person name="Madu R.C."/>
            <person name="Maheshwari M."/>
            <person name="Maheshwari R."/>
            <person name="Malloy K."/>
            <person name="Martinez E."/>
            <person name="Mathew T."/>
            <person name="Mercado I.C."/>
            <person name="Mercado C."/>
            <person name="Meyer B."/>
            <person name="Montgomery K."/>
            <person name="Morgan M.B."/>
            <person name="Munidasa M."/>
            <person name="Nazareth L.V."/>
            <person name="Nelson J."/>
            <person name="Ng B.M."/>
            <person name="Nguyen N.B."/>
            <person name="Nguyen P.Q."/>
            <person name="Nguyen T."/>
            <person name="Obregon M."/>
            <person name="Okwuonu G.O."/>
            <person name="Onwere C.G."/>
            <person name="Orozco G."/>
            <person name="Parra A."/>
            <person name="Patel S."/>
            <person name="Patil S."/>
            <person name="Perez A."/>
            <person name="Perez Y."/>
            <person name="Pham C."/>
            <person name="Primus E.L."/>
            <person name="Pu L.-L."/>
            <person name="Puazo M."/>
            <person name="Qin X."/>
            <person name="Quiroz J.B."/>
            <person name="Reese J."/>
            <person name="Richards S."/>
            <person name="Rives C.M."/>
            <person name="Robberts R."/>
            <person name="Ruiz S.J."/>
            <person name="Ruiz M.J."/>
            <person name="Santibanez J."/>
            <person name="Schneider B.W."/>
            <person name="Sisson I."/>
            <person name="Smith M."/>
            <person name="Sodergren E."/>
            <person name="Song X.-Z."/>
            <person name="Song B.B."/>
            <person name="Summersgill H."/>
            <person name="Thelus R."/>
            <person name="Thornton R.D."/>
            <person name="Trejos Z.Y."/>
            <person name="Usmani K."/>
            <person name="Vattathil S."/>
            <person name="Villasana D."/>
            <person name="Walker D.L."/>
            <person name="Wang S."/>
            <person name="Wang K."/>
            <person name="White C.S."/>
            <person name="Williams A.C."/>
            <person name="Williamson J."/>
            <person name="Wilson K."/>
            <person name="Woghiren I.O."/>
            <person name="Woodworth J.R."/>
            <person name="Worley K.C."/>
            <person name="Wright R.A."/>
            <person name="Wu W."/>
            <person name="Young L."/>
            <person name="Zhang L."/>
            <person name="Zhang J."/>
            <person name="Zhu Y."/>
            <person name="Muzny D.M."/>
            <person name="Weinstock G."/>
            <person name="Gibbs R.A."/>
        </authorList>
    </citation>
    <scope>NUCLEOTIDE SEQUENCE [LARGE SCALE GENOMIC DNA]</scope>
    <source>
        <strain evidence="4">LSR1</strain>
    </source>
</reference>
<evidence type="ECO:0000313" key="3">
    <source>
        <dbReference type="EnsemblMetazoa" id="XP_003248983.1"/>
    </source>
</evidence>
<dbReference type="Proteomes" id="UP000007819">
    <property type="component" value="Unassembled WGS sequence"/>
</dbReference>
<dbReference type="AlphaFoldDB" id="A0A8R2A9J7"/>
<dbReference type="InterPro" id="IPR027409">
    <property type="entry name" value="GroEL-like_apical_dom_sf"/>
</dbReference>
<dbReference type="Gene3D" id="3.50.7.10">
    <property type="entry name" value="GroEL"/>
    <property type="match status" value="1"/>
</dbReference>
<dbReference type="GeneID" id="100570970"/>
<dbReference type="KEGG" id="api:100570970"/>
<dbReference type="SUPFAM" id="SSF52029">
    <property type="entry name" value="GroEL apical domain-like"/>
    <property type="match status" value="1"/>
</dbReference>
<dbReference type="GO" id="GO:0042026">
    <property type="term" value="P:protein refolding"/>
    <property type="evidence" value="ECO:0007669"/>
    <property type="project" value="InterPro"/>
</dbReference>